<name>A0A2P1JU21_9CAUD</name>
<sequence length="156" mass="18662">MLIKSPRLSDLTPQKEGQTHYNIYSQSRTELGRFLSHFQHHPMETEDGQFDSLEGYWYWLYTKDDRLRYLSGYDAKRLGQSLRRLAVNETLIMHKIIAATKIKLDTMPLHLLKELHTSRLPLIHAYVHQGRYTIQTSMDEIIKYINHRRVFLKIEY</sequence>
<evidence type="ECO:0000313" key="2">
    <source>
        <dbReference type="Proteomes" id="UP000242372"/>
    </source>
</evidence>
<dbReference type="GeneID" id="55607800"/>
<organism evidence="1 2">
    <name type="scientific">Erwinia phage vB_EamM-Bue1</name>
    <dbReference type="NCBI Taxonomy" id="2099338"/>
    <lineage>
        <taxon>Viruses</taxon>
        <taxon>Duplodnaviria</taxon>
        <taxon>Heunggongvirae</taxon>
        <taxon>Uroviricota</taxon>
        <taxon>Caudoviricetes</taxon>
        <taxon>Pantevenvirales</taxon>
        <taxon>Ackermannviridae</taxon>
        <taxon>Nezavisimistyvirus</taxon>
        <taxon>Nezavisimistyvirus bue1</taxon>
    </lineage>
</organism>
<protein>
    <submittedName>
        <fullName evidence="1">Uncharacterized protein</fullName>
    </submittedName>
</protein>
<keyword evidence="2" id="KW-1185">Reference proteome</keyword>
<proteinExistence type="predicted"/>
<dbReference type="KEGG" id="vg:55607800"/>
<dbReference type="Proteomes" id="UP000242372">
    <property type="component" value="Segment"/>
</dbReference>
<accession>A0A2P1JU21</accession>
<evidence type="ECO:0000313" key="1">
    <source>
        <dbReference type="EMBL" id="AVO22851.1"/>
    </source>
</evidence>
<dbReference type="RefSeq" id="YP_009837607.1">
    <property type="nucleotide sequence ID" value="NC_048702.1"/>
</dbReference>
<dbReference type="EMBL" id="MG973030">
    <property type="protein sequence ID" value="AVO22851.1"/>
    <property type="molecule type" value="Genomic_DNA"/>
</dbReference>
<reference evidence="1 2" key="1">
    <citation type="submission" date="2018-02" db="EMBL/GenBank/DDBJ databases">
        <title>Complete Genome Sequences of Erwinia amylovora Phages vB_EamP-S2 and vB_EamM-Bue1.</title>
        <authorList>
            <person name="Knecht L.E."/>
        </authorList>
    </citation>
    <scope>NUCLEOTIDE SEQUENCE [LARGE SCALE GENOMIC DNA]</scope>
</reference>